<accession>A0A6N2K7J7</accession>
<comment type="similarity">
    <text evidence="1 4">Belongs to the plant dirigent protein family.</text>
</comment>
<comment type="subunit">
    <text evidence="2 4">Homodimer.</text>
</comment>
<reference evidence="5" key="1">
    <citation type="submission" date="2019-03" db="EMBL/GenBank/DDBJ databases">
        <authorList>
            <person name="Mank J."/>
            <person name="Almeida P."/>
        </authorList>
    </citation>
    <scope>NUCLEOTIDE SEQUENCE</scope>
    <source>
        <strain evidence="5">78183</strain>
    </source>
</reference>
<organism evidence="5">
    <name type="scientific">Salix viminalis</name>
    <name type="common">Common osier</name>
    <name type="synonym">Basket willow</name>
    <dbReference type="NCBI Taxonomy" id="40686"/>
    <lineage>
        <taxon>Eukaryota</taxon>
        <taxon>Viridiplantae</taxon>
        <taxon>Streptophyta</taxon>
        <taxon>Embryophyta</taxon>
        <taxon>Tracheophyta</taxon>
        <taxon>Spermatophyta</taxon>
        <taxon>Magnoliopsida</taxon>
        <taxon>eudicotyledons</taxon>
        <taxon>Gunneridae</taxon>
        <taxon>Pentapetalae</taxon>
        <taxon>rosids</taxon>
        <taxon>fabids</taxon>
        <taxon>Malpighiales</taxon>
        <taxon>Salicaceae</taxon>
        <taxon>Saliceae</taxon>
        <taxon>Salix</taxon>
    </lineage>
</organism>
<evidence type="ECO:0000256" key="3">
    <source>
        <dbReference type="ARBA" id="ARBA00022525"/>
    </source>
</evidence>
<evidence type="ECO:0000313" key="5">
    <source>
        <dbReference type="EMBL" id="VFU23824.1"/>
    </source>
</evidence>
<keyword evidence="4" id="KW-0052">Apoplast</keyword>
<dbReference type="GO" id="GO:0009699">
    <property type="term" value="P:phenylpropanoid biosynthetic process"/>
    <property type="evidence" value="ECO:0007669"/>
    <property type="project" value="UniProtKB-ARBA"/>
</dbReference>
<dbReference type="GO" id="GO:0048046">
    <property type="term" value="C:apoplast"/>
    <property type="evidence" value="ECO:0007669"/>
    <property type="project" value="UniProtKB-SubCell"/>
</dbReference>
<evidence type="ECO:0000256" key="1">
    <source>
        <dbReference type="ARBA" id="ARBA00010746"/>
    </source>
</evidence>
<keyword evidence="3 4" id="KW-0964">Secreted</keyword>
<evidence type="ECO:0000256" key="2">
    <source>
        <dbReference type="ARBA" id="ARBA00011738"/>
    </source>
</evidence>
<dbReference type="EMBL" id="CAADRP010000136">
    <property type="protein sequence ID" value="VFU23824.1"/>
    <property type="molecule type" value="Genomic_DNA"/>
</dbReference>
<comment type="function">
    <text evidence="4">Dirigent proteins impart stereoselectivity on the phenoxy radical-coupling reaction, yielding optically active lignans from two molecules of coniferyl alcohol in the biosynthesis of lignans, flavonolignans, and alkaloids and thus plays a central role in plant secondary metabolism.</text>
</comment>
<sequence length="597" mass="66066">MYTIDHSRTIMSTRARILSTIASQFILLTFLSSFVTGENQDFVRTLDRNLYGFKKEKLTHFRVYWHDIYSAPNPTAMPIVRPPSNTSATFFGSISMIDDPLTEKPELSSRLIGRAQGFYGSASQQEVGLLMAMNFVFVEGKYNGSTISILGRNSVFSKVREMPVIGGSGLFRFARGYAQASTHSVDLKSGDAVVEYNVYNGLFLHDGHIAVSTATVSMARIVPVIVSKLTILVTLLSSLAITHATEENQGFVRSLDRKLYGFKKEKLTHFRVYWHDIYSGSNPTAMPIVRAPSNTSATLFGSLSMIDDPLTEKPELSSKLIGRAQGFYGSAGQEDTALFMAMNFVFLEGKYNDSTISILGRNHVFSKDREMPVIGGSGLFRFARGYAQAKTVSFNTKTGDAVVEYNVVPIFAPKFIILSLIFSFATISVNGDQDHGFVRSMDRKLLGLKKEKLSHFKVYWHDILTGPNPSSIQVVPPMNTSVTAFGVVRMIDNPLTLGPEMSSKMVGKAQGFYAQASQQDLGLLMAMNFAFIEGKYNGSTVTVLGRNQVFSTVREMPVIGGSGLFRFARGYVQARTHKVDLITGDATVEYNVYVFHY</sequence>
<name>A0A6N2K7J7_SALVM</name>
<dbReference type="InterPro" id="IPR044859">
    <property type="entry name" value="Allene_oxi_cyc_Dirigent"/>
</dbReference>
<dbReference type="PANTHER" id="PTHR21495">
    <property type="entry name" value="NUCLEOPORIN-RELATED"/>
    <property type="match status" value="1"/>
</dbReference>
<dbReference type="Gene3D" id="2.40.480.10">
    <property type="entry name" value="Allene oxide cyclase-like"/>
    <property type="match status" value="3"/>
</dbReference>
<comment type="subcellular location">
    <subcellularLocation>
        <location evidence="4">Secreted</location>
        <location evidence="4">Extracellular space</location>
        <location evidence="4">Apoplast</location>
    </subcellularLocation>
</comment>
<dbReference type="AlphaFoldDB" id="A0A6N2K7J7"/>
<protein>
    <recommendedName>
        <fullName evidence="4">Dirigent protein</fullName>
    </recommendedName>
</protein>
<dbReference type="InterPro" id="IPR004265">
    <property type="entry name" value="Dirigent"/>
</dbReference>
<gene>
    <name evidence="5" type="ORF">SVIM_LOCUS39672</name>
</gene>
<proteinExistence type="inferred from homology"/>
<dbReference type="Pfam" id="PF03018">
    <property type="entry name" value="Dirigent"/>
    <property type="match status" value="3"/>
</dbReference>
<evidence type="ECO:0000256" key="4">
    <source>
        <dbReference type="RuleBase" id="RU363099"/>
    </source>
</evidence>